<dbReference type="Proteomes" id="UP000015101">
    <property type="component" value="Unassembled WGS sequence"/>
</dbReference>
<organism evidence="3 4">
    <name type="scientific">Helobdella robusta</name>
    <name type="common">Californian leech</name>
    <dbReference type="NCBI Taxonomy" id="6412"/>
    <lineage>
        <taxon>Eukaryota</taxon>
        <taxon>Metazoa</taxon>
        <taxon>Spiralia</taxon>
        <taxon>Lophotrochozoa</taxon>
        <taxon>Annelida</taxon>
        <taxon>Clitellata</taxon>
        <taxon>Hirudinea</taxon>
        <taxon>Rhynchobdellida</taxon>
        <taxon>Glossiphoniidae</taxon>
        <taxon>Helobdella</taxon>
    </lineage>
</organism>
<dbReference type="KEGG" id="hro:HELRODRAFT_191107"/>
<feature type="compositionally biased region" description="Low complexity" evidence="1">
    <location>
        <begin position="285"/>
        <end position="295"/>
    </location>
</feature>
<dbReference type="GeneID" id="20211811"/>
<feature type="region of interest" description="Disordered" evidence="1">
    <location>
        <begin position="163"/>
        <end position="205"/>
    </location>
</feature>
<feature type="region of interest" description="Disordered" evidence="1">
    <location>
        <begin position="365"/>
        <end position="403"/>
    </location>
</feature>
<dbReference type="EMBL" id="AMQM01003591">
    <property type="status" value="NOT_ANNOTATED_CDS"/>
    <property type="molecule type" value="Genomic_DNA"/>
</dbReference>
<dbReference type="AlphaFoldDB" id="T1FSL4"/>
<feature type="compositionally biased region" description="Low complexity" evidence="1">
    <location>
        <begin position="173"/>
        <end position="191"/>
    </location>
</feature>
<feature type="region of interest" description="Disordered" evidence="1">
    <location>
        <begin position="65"/>
        <end position="84"/>
    </location>
</feature>
<dbReference type="EMBL" id="KB096222">
    <property type="protein sequence ID" value="ESO07242.1"/>
    <property type="molecule type" value="Genomic_DNA"/>
</dbReference>
<sequence length="537" mass="62962">MDAAGGMDFFSTRNLAKMEILEECWRRVEKHQPRSHIRRILSTNRSRSTYDVSGKVDWGENWRLHHSQQSQPQQSQLQQPQPQIYPQQRLQRQLPSHQRPHSVNEQHSQDEEQQHQIQKNDQLNRHFYEEHSLKSEQLNPPTGQKQFTRPQHQLQPHYISGVKFFKNDDDNNDNNNNNSNRDINNKNINKNISKDNNDPDVTSNSNEDACCRIFISTMNYYNFNGGIEQDKPAIKNITRKTDHINSKTTDVITAYNLKATDFKDFDKTTAEYNYINTKNKHSKNNNKTNGNNRTTDFNDTNHKINDINNKLSNYNYINANNNINNNKTDNDENIYSTTMLNRCDDHLYEQIFNSIKPRNVIQNNNNNNNTYNNNIYNSNNNHKNNNNNIYNDNSNNDNTNNRQSIKNSHLTELKCDINTGSDEKPFLNRYLSIKKLNEDPTVISNCPTPYYEVEDATFRDPRHDQDGNELYPSVEELEKIADDAFRSSFRRDKKRSSFINRHSRCVYTSDMLFMIGGHLFAFELGHYESSGILCQTL</sequence>
<gene>
    <name evidence="3" type="primary">20211811</name>
    <name evidence="2" type="ORF">HELRODRAFT_191107</name>
</gene>
<evidence type="ECO:0000313" key="4">
    <source>
        <dbReference type="Proteomes" id="UP000015101"/>
    </source>
</evidence>
<evidence type="ECO:0000313" key="3">
    <source>
        <dbReference type="EnsemblMetazoa" id="HelroP191107"/>
    </source>
</evidence>
<feature type="compositionally biased region" description="Basic and acidic residues" evidence="1">
    <location>
        <begin position="102"/>
        <end position="114"/>
    </location>
</feature>
<dbReference type="HOGENOM" id="CLU_507432_0_0_1"/>
<feature type="region of interest" description="Disordered" evidence="1">
    <location>
        <begin position="279"/>
        <end position="301"/>
    </location>
</feature>
<feature type="compositionally biased region" description="Low complexity" evidence="1">
    <location>
        <begin position="365"/>
        <end position="401"/>
    </location>
</feature>
<evidence type="ECO:0000256" key="1">
    <source>
        <dbReference type="SAM" id="MobiDB-lite"/>
    </source>
</evidence>
<reference evidence="3" key="3">
    <citation type="submission" date="2015-06" db="UniProtKB">
        <authorList>
            <consortium name="EnsemblMetazoa"/>
        </authorList>
    </citation>
    <scope>IDENTIFICATION</scope>
</reference>
<feature type="compositionally biased region" description="Low complexity" evidence="1">
    <location>
        <begin position="67"/>
        <end position="84"/>
    </location>
</feature>
<name>T1FSL4_HELRO</name>
<reference evidence="2 4" key="2">
    <citation type="journal article" date="2013" name="Nature">
        <title>Insights into bilaterian evolution from three spiralian genomes.</title>
        <authorList>
            <person name="Simakov O."/>
            <person name="Marletaz F."/>
            <person name="Cho S.J."/>
            <person name="Edsinger-Gonzales E."/>
            <person name="Havlak P."/>
            <person name="Hellsten U."/>
            <person name="Kuo D.H."/>
            <person name="Larsson T."/>
            <person name="Lv J."/>
            <person name="Arendt D."/>
            <person name="Savage R."/>
            <person name="Osoegawa K."/>
            <person name="de Jong P."/>
            <person name="Grimwood J."/>
            <person name="Chapman J.A."/>
            <person name="Shapiro H."/>
            <person name="Aerts A."/>
            <person name="Otillar R.P."/>
            <person name="Terry A.Y."/>
            <person name="Boore J.L."/>
            <person name="Grigoriev I.V."/>
            <person name="Lindberg D.R."/>
            <person name="Seaver E.C."/>
            <person name="Weisblat D.A."/>
            <person name="Putnam N.H."/>
            <person name="Rokhsar D.S."/>
        </authorList>
    </citation>
    <scope>NUCLEOTIDE SEQUENCE</scope>
</reference>
<protein>
    <submittedName>
        <fullName evidence="2 3">Uncharacterized protein</fullName>
    </submittedName>
</protein>
<accession>T1FSL4</accession>
<proteinExistence type="predicted"/>
<dbReference type="CTD" id="20211811"/>
<dbReference type="InParanoid" id="T1FSL4"/>
<dbReference type="EnsemblMetazoa" id="HelroT191107">
    <property type="protein sequence ID" value="HelroP191107"/>
    <property type="gene ID" value="HelroG191107"/>
</dbReference>
<keyword evidence="4" id="KW-1185">Reference proteome</keyword>
<evidence type="ECO:0000313" key="2">
    <source>
        <dbReference type="EMBL" id="ESO07242.1"/>
    </source>
</evidence>
<reference evidence="4" key="1">
    <citation type="submission" date="2012-12" db="EMBL/GenBank/DDBJ databases">
        <authorList>
            <person name="Hellsten U."/>
            <person name="Grimwood J."/>
            <person name="Chapman J.A."/>
            <person name="Shapiro H."/>
            <person name="Aerts A."/>
            <person name="Otillar R.P."/>
            <person name="Terry A.Y."/>
            <person name="Boore J.L."/>
            <person name="Simakov O."/>
            <person name="Marletaz F."/>
            <person name="Cho S.-J."/>
            <person name="Edsinger-Gonzales E."/>
            <person name="Havlak P."/>
            <person name="Kuo D.-H."/>
            <person name="Larsson T."/>
            <person name="Lv J."/>
            <person name="Arendt D."/>
            <person name="Savage R."/>
            <person name="Osoegawa K."/>
            <person name="de Jong P."/>
            <person name="Lindberg D.R."/>
            <person name="Seaver E.C."/>
            <person name="Weisblat D.A."/>
            <person name="Putnam N.H."/>
            <person name="Grigoriev I.V."/>
            <person name="Rokhsar D.S."/>
        </authorList>
    </citation>
    <scope>NUCLEOTIDE SEQUENCE</scope>
</reference>
<feature type="region of interest" description="Disordered" evidence="1">
    <location>
        <begin position="89"/>
        <end position="118"/>
    </location>
</feature>
<dbReference type="RefSeq" id="XP_009014620.1">
    <property type="nucleotide sequence ID" value="XM_009016372.1"/>
</dbReference>